<evidence type="ECO:0000313" key="3">
    <source>
        <dbReference type="Proteomes" id="UP000646827"/>
    </source>
</evidence>
<accession>A0A8H7R5Y3</accession>
<comment type="caution">
    <text evidence="2">The sequence shown here is derived from an EMBL/GenBank/DDBJ whole genome shotgun (WGS) entry which is preliminary data.</text>
</comment>
<evidence type="ECO:0000256" key="1">
    <source>
        <dbReference type="SAM" id="MobiDB-lite"/>
    </source>
</evidence>
<gene>
    <name evidence="2" type="ORF">INT45_001125</name>
</gene>
<name>A0A8H7R5Y3_9FUNG</name>
<proteinExistence type="predicted"/>
<keyword evidence="3" id="KW-1185">Reference proteome</keyword>
<dbReference type="Proteomes" id="UP000646827">
    <property type="component" value="Unassembled WGS sequence"/>
</dbReference>
<evidence type="ECO:0000313" key="2">
    <source>
        <dbReference type="EMBL" id="KAG2205199.1"/>
    </source>
</evidence>
<dbReference type="EMBL" id="JAEPRB010001349">
    <property type="protein sequence ID" value="KAG2205199.1"/>
    <property type="molecule type" value="Genomic_DNA"/>
</dbReference>
<protein>
    <submittedName>
        <fullName evidence="2">Uncharacterized protein</fullName>
    </submittedName>
</protein>
<feature type="compositionally biased region" description="Acidic residues" evidence="1">
    <location>
        <begin position="142"/>
        <end position="152"/>
    </location>
</feature>
<feature type="region of interest" description="Disordered" evidence="1">
    <location>
        <begin position="130"/>
        <end position="152"/>
    </location>
</feature>
<feature type="compositionally biased region" description="Gly residues" evidence="1">
    <location>
        <begin position="130"/>
        <end position="140"/>
    </location>
</feature>
<sequence>MGPIKLPFVPRDILPNILLDYHSWMTIFAKAMLFGFEASMNLNIHCAVELKFFVNTPRFLARTLVLGAGSSQMHAGLEKDIRKIKDEEIARCDIASLRCSHRSPITTTAVHGGPSNGAVCGARSAGVGWGGSQNVSGGGAQNEDEDDPMGVD</sequence>
<dbReference type="AlphaFoldDB" id="A0A8H7R5Y3"/>
<organism evidence="2 3">
    <name type="scientific">Circinella minor</name>
    <dbReference type="NCBI Taxonomy" id="1195481"/>
    <lineage>
        <taxon>Eukaryota</taxon>
        <taxon>Fungi</taxon>
        <taxon>Fungi incertae sedis</taxon>
        <taxon>Mucoromycota</taxon>
        <taxon>Mucoromycotina</taxon>
        <taxon>Mucoromycetes</taxon>
        <taxon>Mucorales</taxon>
        <taxon>Lichtheimiaceae</taxon>
        <taxon>Circinella</taxon>
    </lineage>
</organism>
<reference evidence="2 3" key="1">
    <citation type="submission" date="2020-12" db="EMBL/GenBank/DDBJ databases">
        <title>Metabolic potential, ecology and presence of endohyphal bacteria is reflected in genomic diversity of Mucoromycotina.</title>
        <authorList>
            <person name="Muszewska A."/>
            <person name="Okrasinska A."/>
            <person name="Steczkiewicz K."/>
            <person name="Drgas O."/>
            <person name="Orlowska M."/>
            <person name="Perlinska-Lenart U."/>
            <person name="Aleksandrzak-Piekarczyk T."/>
            <person name="Szatraj K."/>
            <person name="Zielenkiewicz U."/>
            <person name="Pilsyk S."/>
            <person name="Malc E."/>
            <person name="Mieczkowski P."/>
            <person name="Kruszewska J.S."/>
            <person name="Biernat P."/>
            <person name="Pawlowska J."/>
        </authorList>
    </citation>
    <scope>NUCLEOTIDE SEQUENCE [LARGE SCALE GENOMIC DNA]</scope>
    <source>
        <strain evidence="2 3">CBS 142.35</strain>
    </source>
</reference>